<keyword evidence="3" id="KW-1185">Reference proteome</keyword>
<evidence type="ECO:0000313" key="3">
    <source>
        <dbReference type="Proteomes" id="UP000591131"/>
    </source>
</evidence>
<organism evidence="2 3">
    <name type="scientific">Perkinsus chesapeaki</name>
    <name type="common">Clam parasite</name>
    <name type="synonym">Perkinsus andrewsi</name>
    <dbReference type="NCBI Taxonomy" id="330153"/>
    <lineage>
        <taxon>Eukaryota</taxon>
        <taxon>Sar</taxon>
        <taxon>Alveolata</taxon>
        <taxon>Perkinsozoa</taxon>
        <taxon>Perkinsea</taxon>
        <taxon>Perkinsida</taxon>
        <taxon>Perkinsidae</taxon>
        <taxon>Perkinsus</taxon>
    </lineage>
</organism>
<dbReference type="AlphaFoldDB" id="A0A7J6LJ12"/>
<feature type="region of interest" description="Disordered" evidence="1">
    <location>
        <begin position="1"/>
        <end position="23"/>
    </location>
</feature>
<protein>
    <submittedName>
        <fullName evidence="2">Uncharacterized protein</fullName>
    </submittedName>
</protein>
<evidence type="ECO:0000256" key="1">
    <source>
        <dbReference type="SAM" id="MobiDB-lite"/>
    </source>
</evidence>
<dbReference type="Proteomes" id="UP000591131">
    <property type="component" value="Unassembled WGS sequence"/>
</dbReference>
<comment type="caution">
    <text evidence="2">The sequence shown here is derived from an EMBL/GenBank/DDBJ whole genome shotgun (WGS) entry which is preliminary data.</text>
</comment>
<accession>A0A7J6LJ12</accession>
<feature type="region of interest" description="Disordered" evidence="1">
    <location>
        <begin position="56"/>
        <end position="117"/>
    </location>
</feature>
<sequence length="137" mass="16144">MAIPESRRGSGSSEAPVMDEFEDDSEVRGNLYFSAPVEVLPCTQRTADLLARKAAERQRRREEAEELRRRKEEEEAQRRLREQEAKKMKLLMKQRQKEEEQRKREEEEQRKQLEGGLDRILAQLNRNMGTVQAVNFA</sequence>
<dbReference type="EMBL" id="JAAPAO010000459">
    <property type="protein sequence ID" value="KAF4659279.1"/>
    <property type="molecule type" value="Genomic_DNA"/>
</dbReference>
<reference evidence="2 3" key="1">
    <citation type="submission" date="2020-04" db="EMBL/GenBank/DDBJ databases">
        <title>Perkinsus chesapeaki whole genome sequence.</title>
        <authorList>
            <person name="Bogema D.R."/>
        </authorList>
    </citation>
    <scope>NUCLEOTIDE SEQUENCE [LARGE SCALE GENOMIC DNA]</scope>
    <source>
        <strain evidence="2">ATCC PRA-425</strain>
    </source>
</reference>
<feature type="compositionally biased region" description="Basic and acidic residues" evidence="1">
    <location>
        <begin position="95"/>
        <end position="117"/>
    </location>
</feature>
<name>A0A7J6LJ12_PERCH</name>
<evidence type="ECO:0000313" key="2">
    <source>
        <dbReference type="EMBL" id="KAF4659279.1"/>
    </source>
</evidence>
<proteinExistence type="predicted"/>
<feature type="compositionally biased region" description="Basic and acidic residues" evidence="1">
    <location>
        <begin position="56"/>
        <end position="87"/>
    </location>
</feature>
<feature type="non-terminal residue" evidence="2">
    <location>
        <position position="137"/>
    </location>
</feature>
<gene>
    <name evidence="2" type="ORF">FOL47_007636</name>
</gene>